<evidence type="ECO:0000313" key="1">
    <source>
        <dbReference type="EMBL" id="MBW0560377.1"/>
    </source>
</evidence>
<gene>
    <name evidence="1" type="ORF">O181_100092</name>
</gene>
<comment type="caution">
    <text evidence="1">The sequence shown here is derived from an EMBL/GenBank/DDBJ whole genome shotgun (WGS) entry which is preliminary data.</text>
</comment>
<name>A0A9Q3PH64_9BASI</name>
<accession>A0A9Q3PH64</accession>
<sequence length="164" mass="18532">MPLRSGKYYSSESDIIATELIPDPDTTICSSSDSNYFELHSFVEQSSPVDNKYTTPTMSTSISPALNAFMKNPSKYATAVPCSKSNGSNFYDWCQAIDGVLMYIFNKMKLTKNFNTLEAPLEFMGVLHFFLQQTLSPNQIEMIQHTFSPKDAYHVLRDSFMKSS</sequence>
<protein>
    <submittedName>
        <fullName evidence="1">Uncharacterized protein</fullName>
    </submittedName>
</protein>
<evidence type="ECO:0000313" key="2">
    <source>
        <dbReference type="Proteomes" id="UP000765509"/>
    </source>
</evidence>
<dbReference type="AlphaFoldDB" id="A0A9Q3PH64"/>
<keyword evidence="2" id="KW-1185">Reference proteome</keyword>
<dbReference type="Proteomes" id="UP000765509">
    <property type="component" value="Unassembled WGS sequence"/>
</dbReference>
<dbReference type="EMBL" id="AVOT02069488">
    <property type="protein sequence ID" value="MBW0560377.1"/>
    <property type="molecule type" value="Genomic_DNA"/>
</dbReference>
<proteinExistence type="predicted"/>
<organism evidence="1 2">
    <name type="scientific">Austropuccinia psidii MF-1</name>
    <dbReference type="NCBI Taxonomy" id="1389203"/>
    <lineage>
        <taxon>Eukaryota</taxon>
        <taxon>Fungi</taxon>
        <taxon>Dikarya</taxon>
        <taxon>Basidiomycota</taxon>
        <taxon>Pucciniomycotina</taxon>
        <taxon>Pucciniomycetes</taxon>
        <taxon>Pucciniales</taxon>
        <taxon>Sphaerophragmiaceae</taxon>
        <taxon>Austropuccinia</taxon>
    </lineage>
</organism>
<reference evidence="1" key="1">
    <citation type="submission" date="2021-03" db="EMBL/GenBank/DDBJ databases">
        <title>Draft genome sequence of rust myrtle Austropuccinia psidii MF-1, a brazilian biotype.</title>
        <authorList>
            <person name="Quecine M.C."/>
            <person name="Pachon D.M.R."/>
            <person name="Bonatelli M.L."/>
            <person name="Correr F.H."/>
            <person name="Franceschini L.M."/>
            <person name="Leite T.F."/>
            <person name="Margarido G.R.A."/>
            <person name="Almeida C.A."/>
            <person name="Ferrarezi J.A."/>
            <person name="Labate C.A."/>
        </authorList>
    </citation>
    <scope>NUCLEOTIDE SEQUENCE</scope>
    <source>
        <strain evidence="1">MF-1</strain>
    </source>
</reference>